<feature type="compositionally biased region" description="Basic and acidic residues" evidence="1">
    <location>
        <begin position="67"/>
        <end position="82"/>
    </location>
</feature>
<evidence type="ECO:0000313" key="4">
    <source>
        <dbReference type="Proteomes" id="UP001217089"/>
    </source>
</evidence>
<organism evidence="3 4">
    <name type="scientific">Tegillarca granosa</name>
    <name type="common">Malaysian cockle</name>
    <name type="synonym">Anadara granosa</name>
    <dbReference type="NCBI Taxonomy" id="220873"/>
    <lineage>
        <taxon>Eukaryota</taxon>
        <taxon>Metazoa</taxon>
        <taxon>Spiralia</taxon>
        <taxon>Lophotrochozoa</taxon>
        <taxon>Mollusca</taxon>
        <taxon>Bivalvia</taxon>
        <taxon>Autobranchia</taxon>
        <taxon>Pteriomorphia</taxon>
        <taxon>Arcoida</taxon>
        <taxon>Arcoidea</taxon>
        <taxon>Arcidae</taxon>
        <taxon>Tegillarca</taxon>
    </lineage>
</organism>
<dbReference type="PANTHER" id="PTHR34830:SF1">
    <property type="entry name" value="GENE 12695-RELATED"/>
    <property type="match status" value="1"/>
</dbReference>
<gene>
    <name evidence="3" type="ORF">KUTeg_016109</name>
</gene>
<dbReference type="InterPro" id="IPR040774">
    <property type="entry name" value="DUF5580"/>
</dbReference>
<feature type="compositionally biased region" description="Basic and acidic residues" evidence="1">
    <location>
        <begin position="462"/>
        <end position="476"/>
    </location>
</feature>
<dbReference type="InterPro" id="IPR011992">
    <property type="entry name" value="EF-hand-dom_pair"/>
</dbReference>
<evidence type="ECO:0000259" key="2">
    <source>
        <dbReference type="Pfam" id="PF17743"/>
    </source>
</evidence>
<proteinExistence type="predicted"/>
<keyword evidence="4" id="KW-1185">Reference proteome</keyword>
<feature type="region of interest" description="Disordered" evidence="1">
    <location>
        <begin position="47"/>
        <end position="82"/>
    </location>
</feature>
<dbReference type="EMBL" id="JARBDR010000813">
    <property type="protein sequence ID" value="KAJ8305564.1"/>
    <property type="molecule type" value="Genomic_DNA"/>
</dbReference>
<feature type="domain" description="DUF5580" evidence="2">
    <location>
        <begin position="189"/>
        <end position="276"/>
    </location>
</feature>
<feature type="compositionally biased region" description="Polar residues" evidence="1">
    <location>
        <begin position="478"/>
        <end position="489"/>
    </location>
</feature>
<dbReference type="InterPro" id="IPR048316">
    <property type="entry name" value="DUF5580_N"/>
</dbReference>
<reference evidence="3 4" key="1">
    <citation type="submission" date="2022-12" db="EMBL/GenBank/DDBJ databases">
        <title>Chromosome-level genome of Tegillarca granosa.</title>
        <authorList>
            <person name="Kim J."/>
        </authorList>
    </citation>
    <scope>NUCLEOTIDE SEQUENCE [LARGE SCALE GENOMIC DNA]</scope>
    <source>
        <strain evidence="3">Teg-2019</strain>
        <tissue evidence="3">Adductor muscle</tissue>
    </source>
</reference>
<accession>A0ABQ9EL08</accession>
<dbReference type="SUPFAM" id="SSF47473">
    <property type="entry name" value="EF-hand"/>
    <property type="match status" value="1"/>
</dbReference>
<dbReference type="Proteomes" id="UP001217089">
    <property type="component" value="Unassembled WGS sequence"/>
</dbReference>
<sequence>MTLFAFSDPYNGQQKIHHLDPITDKPNNIDPRILTDRSRQYYTKQNQEYGENKEENLSSHIQGKATFEARNRPDSKSFIPRERLPPINANRKKNEMSTVFENETWVKHSNPPLQSDTEYKNHYNYMDQYDRNGYDNDNNNNRFSDSQSKLYYPPSEDNLKDFEDYLPSYNERLLPLDSVRYPPHLEERLMGITARLLEGLPSGQGLQDVYLTITEMIDRDLVGYVRLGDIEQLFSKYNVHFSKPLLRCIGAQFVSRSKPDMINYEKLLSFMGSAIRMSGNGSTNNVQNGRPQYYSQAKMPLKDSSPFHDREMAKLINMTQTQLKEANHHIDMEALMAAFQREDRENRDTLSADQILRVLYELRIPLQSSLIRSILLKCEHISQWPEDHPPNVQQYNWMRFYEFLTKVQPLHTGLPIPASKRPLDYAKPYPMPMDTWPKAKESPRLSPPMWKKENGYGLSSPRKRDELSSPRKRDDYYEQQQLSNRNYHQNEGGKNLNEKQVWEKIQHVDHELKQLEETNKLKAASCRWLNLFLLFLYHKLLISHLEGEQQAPPDENDNNKQMLKEGIMEPWNQRFLKLANKLFLKDEQRKCDGTLPFREVVEVTNFCNKQYHLHIPEETIVRRARDCFTSNQNVDIASFLSKIGNMEW</sequence>
<comment type="caution">
    <text evidence="3">The sequence shown here is derived from an EMBL/GenBank/DDBJ whole genome shotgun (WGS) entry which is preliminary data.</text>
</comment>
<feature type="compositionally biased region" description="Low complexity" evidence="1">
    <location>
        <begin position="135"/>
        <end position="147"/>
    </location>
</feature>
<name>A0ABQ9EL08_TEGGR</name>
<dbReference type="Pfam" id="PF17743">
    <property type="entry name" value="DUF5580"/>
    <property type="match status" value="1"/>
</dbReference>
<protein>
    <recommendedName>
        <fullName evidence="2">DUF5580 domain-containing protein</fullName>
    </recommendedName>
</protein>
<feature type="region of interest" description="Disordered" evidence="1">
    <location>
        <begin position="436"/>
        <end position="493"/>
    </location>
</feature>
<evidence type="ECO:0000313" key="3">
    <source>
        <dbReference type="EMBL" id="KAJ8305564.1"/>
    </source>
</evidence>
<dbReference type="PANTHER" id="PTHR34830">
    <property type="entry name" value="SIMILAR TO HYPOTHETICAL PROTEIN MGC34837"/>
    <property type="match status" value="1"/>
</dbReference>
<evidence type="ECO:0000256" key="1">
    <source>
        <dbReference type="SAM" id="MobiDB-lite"/>
    </source>
</evidence>
<feature type="region of interest" description="Disordered" evidence="1">
    <location>
        <begin position="130"/>
        <end position="150"/>
    </location>
</feature>